<comment type="caution">
    <text evidence="6">The sequence shown here is derived from an EMBL/GenBank/DDBJ whole genome shotgun (WGS) entry which is preliminary data.</text>
</comment>
<comment type="similarity">
    <text evidence="2">Belongs to the bacterial solute-binding protein 3 family.</text>
</comment>
<reference evidence="6 7" key="1">
    <citation type="submission" date="2019-05" db="EMBL/GenBank/DDBJ databases">
        <title>Pseudomonas sp. SC006 isolated from lettuce that can produce HBGAs.</title>
        <authorList>
            <person name="Wang D."/>
            <person name="Liao N."/>
            <person name="Liu D."/>
            <person name="Zhang Z."/>
            <person name="Zou S."/>
        </authorList>
    </citation>
    <scope>NUCLEOTIDE SEQUENCE [LARGE SCALE GENOMIC DNA]</scope>
    <source>
        <strain evidence="6 7">SC006</strain>
    </source>
</reference>
<dbReference type="OrthoDB" id="368476at2"/>
<dbReference type="Gene3D" id="3.40.190.10">
    <property type="entry name" value="Periplasmic binding protein-like II"/>
    <property type="match status" value="1"/>
</dbReference>
<name>A0A5R8YKD3_9PSED</name>
<dbReference type="SUPFAM" id="SSF53850">
    <property type="entry name" value="Periplasmic binding protein-like II"/>
    <property type="match status" value="1"/>
</dbReference>
<dbReference type="AlphaFoldDB" id="A0A5R8YKD3"/>
<sequence>MRLTIGVLLAVLFSPLAQADLIDEINDRGELRIAVQPDAAPYAYKEKDNEPLTGFDIELGQALANELGVRAEFIETPEGEVLPGVQDGKFDITVQKSGTGLDTALQASESFGRDKLMIPFQKDNPAFESALNNALQRIKDDGRLLKLEDKWLKDSVQNAAER</sequence>
<gene>
    <name evidence="6" type="ORF">FEM01_23115</name>
</gene>
<evidence type="ECO:0000256" key="4">
    <source>
        <dbReference type="SAM" id="SignalP"/>
    </source>
</evidence>
<dbReference type="RefSeq" id="WP_138221771.1">
    <property type="nucleotide sequence ID" value="NZ_VAUO01000022.1"/>
</dbReference>
<organism evidence="6 7">
    <name type="scientific">Pseudomonas mosselii</name>
    <dbReference type="NCBI Taxonomy" id="78327"/>
    <lineage>
        <taxon>Bacteria</taxon>
        <taxon>Pseudomonadati</taxon>
        <taxon>Pseudomonadota</taxon>
        <taxon>Gammaproteobacteria</taxon>
        <taxon>Pseudomonadales</taxon>
        <taxon>Pseudomonadaceae</taxon>
        <taxon>Pseudomonas</taxon>
    </lineage>
</organism>
<dbReference type="Proteomes" id="UP000309819">
    <property type="component" value="Unassembled WGS sequence"/>
</dbReference>
<keyword evidence="7" id="KW-1185">Reference proteome</keyword>
<dbReference type="EMBL" id="VAUO01000022">
    <property type="protein sequence ID" value="TLP53429.1"/>
    <property type="molecule type" value="Genomic_DNA"/>
</dbReference>
<protein>
    <submittedName>
        <fullName evidence="6">Amino acid ABC transporter substrate-binding protein</fullName>
    </submittedName>
</protein>
<evidence type="ECO:0000256" key="2">
    <source>
        <dbReference type="ARBA" id="ARBA00010333"/>
    </source>
</evidence>
<dbReference type="PROSITE" id="PS01039">
    <property type="entry name" value="SBP_BACTERIAL_3"/>
    <property type="match status" value="1"/>
</dbReference>
<evidence type="ECO:0000259" key="5">
    <source>
        <dbReference type="Pfam" id="PF00497"/>
    </source>
</evidence>
<evidence type="ECO:0000313" key="6">
    <source>
        <dbReference type="EMBL" id="TLP53429.1"/>
    </source>
</evidence>
<dbReference type="PANTHER" id="PTHR35936:SF19">
    <property type="entry name" value="AMINO-ACID-BINDING PROTEIN YXEM-RELATED"/>
    <property type="match status" value="1"/>
</dbReference>
<keyword evidence="3 4" id="KW-0732">Signal</keyword>
<accession>A0A5R8YKD3</accession>
<feature type="domain" description="Solute-binding protein family 3/N-terminal" evidence="5">
    <location>
        <begin position="31"/>
        <end position="153"/>
    </location>
</feature>
<dbReference type="GO" id="GO:0030313">
    <property type="term" value="C:cell envelope"/>
    <property type="evidence" value="ECO:0007669"/>
    <property type="project" value="UniProtKB-SubCell"/>
</dbReference>
<comment type="subcellular location">
    <subcellularLocation>
        <location evidence="1">Cell envelope</location>
    </subcellularLocation>
</comment>
<dbReference type="InterPro" id="IPR018313">
    <property type="entry name" value="SBP_3_CS"/>
</dbReference>
<evidence type="ECO:0000256" key="1">
    <source>
        <dbReference type="ARBA" id="ARBA00004196"/>
    </source>
</evidence>
<feature type="chain" id="PRO_5024407637" evidence="4">
    <location>
        <begin position="20"/>
        <end position="162"/>
    </location>
</feature>
<dbReference type="InterPro" id="IPR001638">
    <property type="entry name" value="Solute-binding_3/MltF_N"/>
</dbReference>
<evidence type="ECO:0000256" key="3">
    <source>
        <dbReference type="ARBA" id="ARBA00022729"/>
    </source>
</evidence>
<dbReference type="Pfam" id="PF00497">
    <property type="entry name" value="SBP_bac_3"/>
    <property type="match status" value="1"/>
</dbReference>
<dbReference type="PANTHER" id="PTHR35936">
    <property type="entry name" value="MEMBRANE-BOUND LYTIC MUREIN TRANSGLYCOSYLASE F"/>
    <property type="match status" value="1"/>
</dbReference>
<evidence type="ECO:0000313" key="7">
    <source>
        <dbReference type="Proteomes" id="UP000309819"/>
    </source>
</evidence>
<proteinExistence type="inferred from homology"/>
<feature type="signal peptide" evidence="4">
    <location>
        <begin position="1"/>
        <end position="19"/>
    </location>
</feature>